<dbReference type="RefSeq" id="WP_182042518.1">
    <property type="nucleotide sequence ID" value="NZ_JACDZE010000001.1"/>
</dbReference>
<dbReference type="InterPro" id="IPR013783">
    <property type="entry name" value="Ig-like_fold"/>
</dbReference>
<proteinExistence type="predicted"/>
<reference evidence="1 2" key="1">
    <citation type="submission" date="2020-07" db="EMBL/GenBank/DDBJ databases">
        <title>Moheibacter lacus sp. nov., a member of the family Flavobacteriaceae isolated from freshwater lake sediment.</title>
        <authorList>
            <person name="Liu Y."/>
        </authorList>
    </citation>
    <scope>NUCLEOTIDE SEQUENCE [LARGE SCALE GENOMIC DNA]</scope>
    <source>
        <strain evidence="1 2">BDHS18</strain>
    </source>
</reference>
<evidence type="ECO:0000313" key="1">
    <source>
        <dbReference type="EMBL" id="MBA5628943.1"/>
    </source>
</evidence>
<dbReference type="Gene3D" id="2.60.40.10">
    <property type="entry name" value="Immunoglobulins"/>
    <property type="match status" value="1"/>
</dbReference>
<dbReference type="EMBL" id="JACDZE010000001">
    <property type="protein sequence ID" value="MBA5628943.1"/>
    <property type="molecule type" value="Genomic_DNA"/>
</dbReference>
<dbReference type="Proteomes" id="UP000552241">
    <property type="component" value="Unassembled WGS sequence"/>
</dbReference>
<sequence>MRNPLYLFSRVFSVLFLFVVLIDSNAQTTIYEEDFEELVPGAIVYEHQDSWQQSGSTYGFLDYTHQFGIHPGGQAISGQSLGISLYSDENLEVYFGFQYTSCEFPTPFDLATYKAISTSGHENIQLQFDWKGMGENLNGNWVDYGQIGYSTTGGPPFIWLTEGGFSGDGFYHDQANAQNIIVSFPEEAANQPNFTLAFRSKANNCGGAAPQFILDNLVLSGTTDVQNRSLIVSGAYEGATYADGTYSIQNNTNITLTSGNRVGYEITGWTGTGSVPSTGTSGTLTIDILEDSEIHWVWEESQPQNIAFLDVDGSQILTFNNSRYNWETPVFRLIHQGDTADEYEIEINTSADFTGTSWMQNYTGSFPGNEAVSFIFDNGFNPVNNTTYYVRARAKGISHGIWSDWNAALQSFTHQLGGEMADWFQTTQAQFQSDENEFTEITSSGEVRVMDAESNDFLNGSFENALTNWNTQSNQSSNYIADISEKWAVDGNYSVEFYNRNPFVNGYFEGDYIQINQIVDLTGVSQLLMTAKYEGSSVMNVELRVYISEVYGPEEEFGTLVYQWTPDSNFATEDLEIDLTSFMLSGEKRIQLMYYVNDQQTGVAQHKILNLDHVRTTTATEGELRSTAINLASIPEATAYQSLSWNQTLGTGNLTLKIQERTGEIWSDVPGFDSISMAGDGLHTISLAEMPAFDQIRLVGILSGEEVALQDWSVQFRDGDCPSETIWDGAAWSNGIPIDPTVKIIIEADFTTDESNTLNHELVGCSLEALAGVEVIIDSGYSLILDNELNVDDENGASFIIENDANLLQINPVQNTGKITLKRQATVPSNQYNYWASPVVGQNLYALYSGIPNNRVMTYNTWNDYFSIVPAGTLSSFGKGYSIKGSASNYPQGSDDPEDIWVTALFVGVPQNSSEYEEENRIPLDTLGNKYNLIGNPFPSNLNLKELYLANEDQFYNDETEETPAFYFWDNTGNMELTQQGSGYSGNNYAIYNPLSGGVAATGGDKMKKPNGIVKPGQGFIIKAAENATSLLLDNDMRTTATRLTEDGDEAVYYKNPENNGSRKQNSKFWIELVNPNGVHVQMAIGYFKEADNGFEKYDSPIFNESVSENIYSISKDDKKLAIQGRQGPFRKSDVVPLGVKIANPGKYKIQLEDRLGIFNTHQTIYLRDKLTQTVHNLSESAFEWGAEPGEFTDRFEIVYKKGNIAKESLLTGNNDLKIQKINKQIVISSEKEKLAEVEILNLSGWSLYQNNSVNAKELILPAEQFGKGIIVIKVQTETGEIVSRKMINK</sequence>
<protein>
    <recommendedName>
        <fullName evidence="3">Por secretion system C-terminal sorting domain-containing protein</fullName>
    </recommendedName>
</protein>
<accession>A0A838ZRH8</accession>
<evidence type="ECO:0000313" key="2">
    <source>
        <dbReference type="Proteomes" id="UP000552241"/>
    </source>
</evidence>
<organism evidence="1 2">
    <name type="scientific">Moheibacter lacus</name>
    <dbReference type="NCBI Taxonomy" id="2745851"/>
    <lineage>
        <taxon>Bacteria</taxon>
        <taxon>Pseudomonadati</taxon>
        <taxon>Bacteroidota</taxon>
        <taxon>Flavobacteriia</taxon>
        <taxon>Flavobacteriales</taxon>
        <taxon>Weeksellaceae</taxon>
        <taxon>Moheibacter</taxon>
    </lineage>
</organism>
<comment type="caution">
    <text evidence="1">The sequence shown here is derived from an EMBL/GenBank/DDBJ whole genome shotgun (WGS) entry which is preliminary data.</text>
</comment>
<keyword evidence="2" id="KW-1185">Reference proteome</keyword>
<evidence type="ECO:0008006" key="3">
    <source>
        <dbReference type="Google" id="ProtNLM"/>
    </source>
</evidence>
<gene>
    <name evidence="1" type="ORF">HU137_04060</name>
</gene>
<name>A0A838ZRH8_9FLAO</name>